<evidence type="ECO:0000313" key="12">
    <source>
        <dbReference type="Proteomes" id="UP001565474"/>
    </source>
</evidence>
<dbReference type="EC" id="5.3.1.24" evidence="3 9"/>
<evidence type="ECO:0000256" key="3">
    <source>
        <dbReference type="ARBA" id="ARBA00012572"/>
    </source>
</evidence>
<evidence type="ECO:0000256" key="7">
    <source>
        <dbReference type="ARBA" id="ARBA00023141"/>
    </source>
</evidence>
<comment type="similarity">
    <text evidence="9">Belongs to the TrpF family.</text>
</comment>
<proteinExistence type="inferred from homology"/>
<gene>
    <name evidence="9" type="primary">trpF</name>
    <name evidence="11" type="ORF">ABH992_003656</name>
</gene>
<dbReference type="HAMAP" id="MF_00135">
    <property type="entry name" value="PRAI"/>
    <property type="match status" value="1"/>
</dbReference>
<evidence type="ECO:0000256" key="2">
    <source>
        <dbReference type="ARBA" id="ARBA00004664"/>
    </source>
</evidence>
<dbReference type="PANTHER" id="PTHR42894:SF1">
    <property type="entry name" value="N-(5'-PHOSPHORIBOSYL)ANTHRANILATE ISOMERASE"/>
    <property type="match status" value="1"/>
</dbReference>
<dbReference type="GO" id="GO:0004640">
    <property type="term" value="F:phosphoribosylanthranilate isomerase activity"/>
    <property type="evidence" value="ECO:0007669"/>
    <property type="project" value="UniProtKB-EC"/>
</dbReference>
<keyword evidence="8 9" id="KW-0413">Isomerase</keyword>
<dbReference type="Gene3D" id="3.20.20.70">
    <property type="entry name" value="Aldolase class I"/>
    <property type="match status" value="1"/>
</dbReference>
<dbReference type="InterPro" id="IPR001240">
    <property type="entry name" value="PRAI_dom"/>
</dbReference>
<dbReference type="Pfam" id="PF00697">
    <property type="entry name" value="PRAI"/>
    <property type="match status" value="1"/>
</dbReference>
<comment type="pathway">
    <text evidence="2 9">Amino-acid biosynthesis; L-tryptophan biosynthesis; L-tryptophan from chorismate: step 3/5.</text>
</comment>
<dbReference type="EMBL" id="JBGBZN010000002">
    <property type="protein sequence ID" value="MEY9471257.1"/>
    <property type="molecule type" value="Genomic_DNA"/>
</dbReference>
<evidence type="ECO:0000256" key="6">
    <source>
        <dbReference type="ARBA" id="ARBA00022822"/>
    </source>
</evidence>
<keyword evidence="5 9" id="KW-0028">Amino-acid biosynthesis</keyword>
<keyword evidence="12" id="KW-1185">Reference proteome</keyword>
<dbReference type="Proteomes" id="UP001565474">
    <property type="component" value="Unassembled WGS sequence"/>
</dbReference>
<evidence type="ECO:0000313" key="11">
    <source>
        <dbReference type="EMBL" id="MEY9471257.1"/>
    </source>
</evidence>
<protein>
    <recommendedName>
        <fullName evidence="4 9">N-(5'-phosphoribosyl)anthranilate isomerase</fullName>
        <shortName evidence="9">PRAI</shortName>
        <ecNumber evidence="3 9">5.3.1.24</ecNumber>
    </recommendedName>
</protein>
<evidence type="ECO:0000256" key="1">
    <source>
        <dbReference type="ARBA" id="ARBA00001164"/>
    </source>
</evidence>
<reference evidence="11 12" key="1">
    <citation type="submission" date="2024-07" db="EMBL/GenBank/DDBJ databases">
        <title>Genomic Encyclopedia of Type Strains, Phase V (KMG-V): Genome sequencing to study the core and pangenomes of soil and plant-associated prokaryotes.</title>
        <authorList>
            <person name="Whitman W."/>
        </authorList>
    </citation>
    <scope>NUCLEOTIDE SEQUENCE [LARGE SCALE GENOMIC DNA]</scope>
    <source>
        <strain evidence="11 12">USDA 222</strain>
    </source>
</reference>
<dbReference type="InterPro" id="IPR011060">
    <property type="entry name" value="RibuloseP-bd_barrel"/>
</dbReference>
<comment type="caution">
    <text evidence="11">The sequence shown here is derived from an EMBL/GenBank/DDBJ whole genome shotgun (WGS) entry which is preliminary data.</text>
</comment>
<dbReference type="RefSeq" id="WP_036040961.1">
    <property type="nucleotide sequence ID" value="NZ_JBGBYD010000002.1"/>
</dbReference>
<dbReference type="InterPro" id="IPR013785">
    <property type="entry name" value="Aldolase_TIM"/>
</dbReference>
<sequence length="223" mass="23937">MSLLVKICGLSTPETLETALEAGVDMVGFVFFPPSPRHLSLELGRDLGRQVKRRALKVALTVDADNATLDNIMDSLSPDIFQLHGGESVARLRDIKQRFGRPVMKAVPVATAADLAVLPGYAAVADRILFDARAPKDATRPGGLGAPFDWHLLEKLDLKLPYMVSGGLHADNLTEALRITRASGVDVSSGVESVPGVKDPEMIKAFVRAARASKDASQELSVR</sequence>
<evidence type="ECO:0000259" key="10">
    <source>
        <dbReference type="Pfam" id="PF00697"/>
    </source>
</evidence>
<dbReference type="PANTHER" id="PTHR42894">
    <property type="entry name" value="N-(5'-PHOSPHORIBOSYL)ANTHRANILATE ISOMERASE"/>
    <property type="match status" value="1"/>
</dbReference>
<evidence type="ECO:0000256" key="5">
    <source>
        <dbReference type="ARBA" id="ARBA00022605"/>
    </source>
</evidence>
<dbReference type="InterPro" id="IPR044643">
    <property type="entry name" value="TrpF_fam"/>
</dbReference>
<dbReference type="SUPFAM" id="SSF51366">
    <property type="entry name" value="Ribulose-phoshate binding barrel"/>
    <property type="match status" value="1"/>
</dbReference>
<feature type="domain" description="N-(5'phosphoribosyl) anthranilate isomerase (PRAI)" evidence="10">
    <location>
        <begin position="5"/>
        <end position="208"/>
    </location>
</feature>
<dbReference type="NCBIfam" id="NF002295">
    <property type="entry name" value="PRK01222.1-1"/>
    <property type="match status" value="1"/>
</dbReference>
<comment type="catalytic activity">
    <reaction evidence="1 9">
        <text>N-(5-phospho-beta-D-ribosyl)anthranilate = 1-(2-carboxyphenylamino)-1-deoxy-D-ribulose 5-phosphate</text>
        <dbReference type="Rhea" id="RHEA:21540"/>
        <dbReference type="ChEBI" id="CHEBI:18277"/>
        <dbReference type="ChEBI" id="CHEBI:58613"/>
        <dbReference type="EC" id="5.3.1.24"/>
    </reaction>
</comment>
<keyword evidence="7 9" id="KW-0057">Aromatic amino acid biosynthesis</keyword>
<organism evidence="11 12">
    <name type="scientific">Bradyrhizobium yuanmingense</name>
    <dbReference type="NCBI Taxonomy" id="108015"/>
    <lineage>
        <taxon>Bacteria</taxon>
        <taxon>Pseudomonadati</taxon>
        <taxon>Pseudomonadota</taxon>
        <taxon>Alphaproteobacteria</taxon>
        <taxon>Hyphomicrobiales</taxon>
        <taxon>Nitrobacteraceae</taxon>
        <taxon>Bradyrhizobium</taxon>
    </lineage>
</organism>
<name>A0ABV4GH40_9BRAD</name>
<evidence type="ECO:0000256" key="4">
    <source>
        <dbReference type="ARBA" id="ARBA00022272"/>
    </source>
</evidence>
<accession>A0ABV4GH40</accession>
<keyword evidence="6 9" id="KW-0822">Tryptophan biosynthesis</keyword>
<evidence type="ECO:0000256" key="8">
    <source>
        <dbReference type="ARBA" id="ARBA00023235"/>
    </source>
</evidence>
<evidence type="ECO:0000256" key="9">
    <source>
        <dbReference type="HAMAP-Rule" id="MF_00135"/>
    </source>
</evidence>
<dbReference type="CDD" id="cd00405">
    <property type="entry name" value="PRAI"/>
    <property type="match status" value="1"/>
</dbReference>